<dbReference type="UniPathway" id="UPA00564">
    <property type="reaction ID" value="UER00628"/>
</dbReference>
<evidence type="ECO:0000313" key="9">
    <source>
        <dbReference type="EMBL" id="MBB4950436.1"/>
    </source>
</evidence>
<evidence type="ECO:0000256" key="2">
    <source>
        <dbReference type="ARBA" id="ARBA00004983"/>
    </source>
</evidence>
<evidence type="ECO:0000256" key="5">
    <source>
        <dbReference type="HAMAP-Rule" id="MF_00694"/>
    </source>
</evidence>
<evidence type="ECO:0000256" key="6">
    <source>
        <dbReference type="PIRNR" id="PIRNR001365"/>
    </source>
</evidence>
<dbReference type="SUPFAM" id="SSF51569">
    <property type="entry name" value="Aldolase"/>
    <property type="match status" value="1"/>
</dbReference>
<dbReference type="Proteomes" id="UP000573327">
    <property type="component" value="Unassembled WGS sequence"/>
</dbReference>
<dbReference type="AlphaFoldDB" id="A0A7W7SH90"/>
<gene>
    <name evidence="9" type="ORF">F4556_005971</name>
</gene>
<comment type="catalytic activity">
    <reaction evidence="1 5">
        <text>5-dehydro-4-deoxy-D-glucarate + H(+) = 2,5-dioxopentanoate + CO2 + H2O</text>
        <dbReference type="Rhea" id="RHEA:24608"/>
        <dbReference type="ChEBI" id="CHEBI:15377"/>
        <dbReference type="ChEBI" id="CHEBI:15378"/>
        <dbReference type="ChEBI" id="CHEBI:16526"/>
        <dbReference type="ChEBI" id="CHEBI:42819"/>
        <dbReference type="ChEBI" id="CHEBI:58136"/>
        <dbReference type="EC" id="4.2.1.41"/>
    </reaction>
</comment>
<dbReference type="InterPro" id="IPR002220">
    <property type="entry name" value="DapA-like"/>
</dbReference>
<evidence type="ECO:0000256" key="1">
    <source>
        <dbReference type="ARBA" id="ARBA00001446"/>
    </source>
</evidence>
<evidence type="ECO:0000256" key="4">
    <source>
        <dbReference type="ARBA" id="ARBA00023239"/>
    </source>
</evidence>
<comment type="similarity">
    <text evidence="3 5 6">Belongs to the DapA family.</text>
</comment>
<dbReference type="PIRSF" id="PIRSF001365">
    <property type="entry name" value="DHDPS"/>
    <property type="match status" value="1"/>
</dbReference>
<accession>A0A7W7SH90</accession>
<dbReference type="SMART" id="SM01130">
    <property type="entry name" value="DHDPS"/>
    <property type="match status" value="1"/>
</dbReference>
<dbReference type="GO" id="GO:0047448">
    <property type="term" value="F:5-dehydro-4-deoxyglucarate dehydratase activity"/>
    <property type="evidence" value="ECO:0007669"/>
    <property type="project" value="UniProtKB-UniRule"/>
</dbReference>
<evidence type="ECO:0000256" key="7">
    <source>
        <dbReference type="PIRSR" id="PIRSR001365-1"/>
    </source>
</evidence>
<dbReference type="InterPro" id="IPR017655">
    <property type="entry name" value="Dehydro-deoxyglucarate_dehyd"/>
</dbReference>
<comment type="caution">
    <text evidence="9">The sequence shown here is derived from an EMBL/GenBank/DDBJ whole genome shotgun (WGS) entry which is preliminary data.</text>
</comment>
<dbReference type="EC" id="4.2.1.41" evidence="5"/>
<evidence type="ECO:0000256" key="8">
    <source>
        <dbReference type="PIRSR" id="PIRSR001365-2"/>
    </source>
</evidence>
<dbReference type="GO" id="GO:0042838">
    <property type="term" value="P:D-glucarate catabolic process"/>
    <property type="evidence" value="ECO:0007669"/>
    <property type="project" value="UniProtKB-UniRule"/>
</dbReference>
<dbReference type="PANTHER" id="PTHR12128">
    <property type="entry name" value="DIHYDRODIPICOLINATE SYNTHASE"/>
    <property type="match status" value="1"/>
</dbReference>
<organism evidence="9 10">
    <name type="scientific">Kitasatospora gansuensis</name>
    <dbReference type="NCBI Taxonomy" id="258050"/>
    <lineage>
        <taxon>Bacteria</taxon>
        <taxon>Bacillati</taxon>
        <taxon>Actinomycetota</taxon>
        <taxon>Actinomycetes</taxon>
        <taxon>Kitasatosporales</taxon>
        <taxon>Streptomycetaceae</taxon>
        <taxon>Kitasatospora</taxon>
    </lineage>
</organism>
<dbReference type="EMBL" id="JACHJR010000001">
    <property type="protein sequence ID" value="MBB4950436.1"/>
    <property type="molecule type" value="Genomic_DNA"/>
</dbReference>
<keyword evidence="10" id="KW-1185">Reference proteome</keyword>
<dbReference type="PANTHER" id="PTHR12128:SF19">
    <property type="entry name" value="5-DEHYDRO-4-DEOXYGLUCARATE DEHYDRATASE 2-RELATED"/>
    <property type="match status" value="1"/>
</dbReference>
<feature type="binding site" evidence="8">
    <location>
        <position position="46"/>
    </location>
    <ligand>
        <name>pyruvate</name>
        <dbReference type="ChEBI" id="CHEBI:15361"/>
    </ligand>
</feature>
<evidence type="ECO:0000256" key="3">
    <source>
        <dbReference type="ARBA" id="ARBA00007592"/>
    </source>
</evidence>
<feature type="active site" description="Proton donor/acceptor" evidence="7">
    <location>
        <position position="133"/>
    </location>
</feature>
<dbReference type="Pfam" id="PF00701">
    <property type="entry name" value="DHDPS"/>
    <property type="match status" value="1"/>
</dbReference>
<evidence type="ECO:0000313" key="10">
    <source>
        <dbReference type="Proteomes" id="UP000573327"/>
    </source>
</evidence>
<dbReference type="RefSeq" id="WP_184921604.1">
    <property type="nucleotide sequence ID" value="NZ_JACHJR010000001.1"/>
</dbReference>
<comment type="pathway">
    <text evidence="2 5">Carbohydrate acid metabolism; D-glucarate degradation; 2,5-dioxopentanoate from D-glucarate: step 2/2.</text>
</comment>
<dbReference type="HAMAP" id="MF_00694">
    <property type="entry name" value="KDGDH"/>
    <property type="match status" value="1"/>
</dbReference>
<reference evidence="9 10" key="1">
    <citation type="submission" date="2020-08" db="EMBL/GenBank/DDBJ databases">
        <title>Sequencing the genomes of 1000 actinobacteria strains.</title>
        <authorList>
            <person name="Klenk H.-P."/>
        </authorList>
    </citation>
    <scope>NUCLEOTIDE SEQUENCE [LARGE SCALE GENOMIC DNA]</scope>
    <source>
        <strain evidence="9 10">DSM 44786</strain>
    </source>
</reference>
<sequence length="307" mass="32051">MRLHGLLSFPLTPFTDDDKVDLAVFAEHLEQQIAAGPAALFVACGTGEFTALALDEYRDLVATAVRGADGRLPVVAGCGGGPRMARDFAVAAAECGADGLLLLPPYLVTSTPGGLVEHVRYVASATPLPVVVYQRANAVLDEAAALALLDVPTVTGIKDGRGDVDAMLRLVTAVRTSGHPRAAGFGFLNGLPTAELSVQAYRAIGVECYSSAVLCFAPDLATAFHRAVERGDHDTVRLLLAEFYLPLVALRDRVPGYAVALVKAGARLAGLAVGGVRPPLVDASPEHVRELGRILTRGRAALATVVE</sequence>
<dbReference type="GO" id="GO:0008840">
    <property type="term" value="F:4-hydroxy-tetrahydrodipicolinate synthase activity"/>
    <property type="evidence" value="ECO:0007669"/>
    <property type="project" value="TreeGrafter"/>
</dbReference>
<name>A0A7W7SH90_9ACTN</name>
<proteinExistence type="inferred from homology"/>
<dbReference type="Gene3D" id="3.20.20.70">
    <property type="entry name" value="Aldolase class I"/>
    <property type="match status" value="1"/>
</dbReference>
<protein>
    <recommendedName>
        <fullName evidence="5">Probable 5-dehydro-4-deoxyglucarate dehydratase</fullName>
        <ecNumber evidence="5">4.2.1.41</ecNumber>
    </recommendedName>
    <alternativeName>
        <fullName evidence="5">5-keto-4-deoxy-glucarate dehydratase</fullName>
        <shortName evidence="5">KDGDH</shortName>
    </alternativeName>
</protein>
<keyword evidence="4 5" id="KW-0456">Lyase</keyword>
<feature type="active site" description="Schiff-base intermediate with substrate" evidence="7">
    <location>
        <position position="158"/>
    </location>
</feature>
<dbReference type="InterPro" id="IPR013785">
    <property type="entry name" value="Aldolase_TIM"/>
</dbReference>
<dbReference type="NCBIfam" id="NF002958">
    <property type="entry name" value="PRK03620.1"/>
    <property type="match status" value="1"/>
</dbReference>